<organism evidence="1 2">
    <name type="scientific">Hoyosella altamirensis</name>
    <dbReference type="NCBI Taxonomy" id="616997"/>
    <lineage>
        <taxon>Bacteria</taxon>
        <taxon>Bacillati</taxon>
        <taxon>Actinomycetota</taxon>
        <taxon>Actinomycetes</taxon>
        <taxon>Mycobacteriales</taxon>
        <taxon>Hoyosellaceae</taxon>
        <taxon>Hoyosella</taxon>
    </lineage>
</organism>
<evidence type="ECO:0000313" key="1">
    <source>
        <dbReference type="EMBL" id="MBB3037714.1"/>
    </source>
</evidence>
<protein>
    <submittedName>
        <fullName evidence="1">Uncharacterized protein</fullName>
    </submittedName>
</protein>
<name>A0A839RNI9_9ACTN</name>
<evidence type="ECO:0000313" key="2">
    <source>
        <dbReference type="Proteomes" id="UP000567922"/>
    </source>
</evidence>
<accession>A0A839RNI9</accession>
<reference evidence="1 2" key="1">
    <citation type="submission" date="2020-08" db="EMBL/GenBank/DDBJ databases">
        <title>Sequencing the genomes of 1000 actinobacteria strains.</title>
        <authorList>
            <person name="Klenk H.-P."/>
        </authorList>
    </citation>
    <scope>NUCLEOTIDE SEQUENCE [LARGE SCALE GENOMIC DNA]</scope>
    <source>
        <strain evidence="1 2">DSM 45258</strain>
    </source>
</reference>
<dbReference type="EMBL" id="JACHWS010000002">
    <property type="protein sequence ID" value="MBB3037714.1"/>
    <property type="molecule type" value="Genomic_DNA"/>
</dbReference>
<proteinExistence type="predicted"/>
<sequence>MTATLEMLEHSENGVSHTVDIRQEGFGHDRYSHALSVAHFREIGEIGT</sequence>
<gene>
    <name evidence="1" type="ORF">FHU29_002163</name>
</gene>
<dbReference type="AlphaFoldDB" id="A0A839RNI9"/>
<keyword evidence="2" id="KW-1185">Reference proteome</keyword>
<dbReference type="Proteomes" id="UP000567922">
    <property type="component" value="Unassembled WGS sequence"/>
</dbReference>
<comment type="caution">
    <text evidence="1">The sequence shown here is derived from an EMBL/GenBank/DDBJ whole genome shotgun (WGS) entry which is preliminary data.</text>
</comment>
<dbReference type="RefSeq" id="WP_232323080.1">
    <property type="nucleotide sequence ID" value="NZ_BDDI01000023.1"/>
</dbReference>